<feature type="chain" id="PRO_5029456279" evidence="1">
    <location>
        <begin position="20"/>
        <end position="203"/>
    </location>
</feature>
<dbReference type="Gene3D" id="1.25.40.10">
    <property type="entry name" value="Tetratricopeptide repeat domain"/>
    <property type="match status" value="1"/>
</dbReference>
<keyword evidence="1" id="KW-0732">Signal</keyword>
<dbReference type="Proteomes" id="UP000509513">
    <property type="component" value="Chromosome"/>
</dbReference>
<sequence length="203" mass="23328">MTRILKPLTLTFIVLFLSACSTSPKVLEAMDNEKTVANECKNQNFNVELDCYDLISHKNSFAQLRLGIDAQYKGNFKEAKDRFEIAKNQRNFYANALIAELYINGFGVDMDENKAISLLKDTRKVDPIAAYKLAMFYLRDGDVDSAIELLEFAGENGVKDAQNQLTILYSNSQYFEPNFEKSTYWQSKLDENEKDFMKDVYGR</sequence>
<evidence type="ECO:0000313" key="3">
    <source>
        <dbReference type="EMBL" id="TLT01826.1"/>
    </source>
</evidence>
<evidence type="ECO:0000256" key="1">
    <source>
        <dbReference type="SAM" id="SignalP"/>
    </source>
</evidence>
<gene>
    <name evidence="2" type="ORF">ACBT_0367</name>
    <name evidence="3" type="ORF">FE247_00195</name>
</gene>
<name>A0A7L5JM85_9BACT</name>
<keyword evidence="4" id="KW-1185">Reference proteome</keyword>
<dbReference type="SUPFAM" id="SSF81901">
    <property type="entry name" value="HCP-like"/>
    <property type="match status" value="1"/>
</dbReference>
<dbReference type="EMBL" id="VBUC01000001">
    <property type="protein sequence ID" value="TLT01826.1"/>
    <property type="molecule type" value="Genomic_DNA"/>
</dbReference>
<evidence type="ECO:0000313" key="5">
    <source>
        <dbReference type="Proteomes" id="UP000509513"/>
    </source>
</evidence>
<dbReference type="Proteomes" id="UP000305417">
    <property type="component" value="Unassembled WGS sequence"/>
</dbReference>
<evidence type="ECO:0000313" key="2">
    <source>
        <dbReference type="EMBL" id="QKJ26335.1"/>
    </source>
</evidence>
<proteinExistence type="predicted"/>
<evidence type="ECO:0000313" key="4">
    <source>
        <dbReference type="Proteomes" id="UP000305417"/>
    </source>
</evidence>
<dbReference type="EMBL" id="CP054051">
    <property type="protein sequence ID" value="QKJ26335.1"/>
    <property type="molecule type" value="Genomic_DNA"/>
</dbReference>
<reference evidence="2 5" key="2">
    <citation type="submission" date="2020-05" db="EMBL/GenBank/DDBJ databases">
        <title>Complete genome sequencing of Campylobacter and Arcobacter type strains.</title>
        <authorList>
            <person name="Miller W.G."/>
            <person name="Yee E."/>
        </authorList>
    </citation>
    <scope>NUCLEOTIDE SEQUENCE [LARGE SCALE GENOMIC DNA]</scope>
    <source>
        <strain evidence="2 5">LMG 21996</strain>
    </source>
</reference>
<accession>A0A7L5JM85</accession>
<protein>
    <submittedName>
        <fullName evidence="3">Sel1 repeat family protein</fullName>
    </submittedName>
</protein>
<dbReference type="PROSITE" id="PS51257">
    <property type="entry name" value="PROKAR_LIPOPROTEIN"/>
    <property type="match status" value="1"/>
</dbReference>
<reference evidence="3 4" key="1">
    <citation type="submission" date="2019-05" db="EMBL/GenBank/DDBJ databases">
        <title>Arcobacter cibarius and Arcobacter thereius providing challenges in identification an antibiotic susceptibility and Quinolone resistance.</title>
        <authorList>
            <person name="Busch A."/>
            <person name="Hanel I."/>
            <person name="Hotzel H."/>
            <person name="Tomaso H."/>
        </authorList>
    </citation>
    <scope>NUCLEOTIDE SEQUENCE [LARGE SCALE GENOMIC DNA]</scope>
    <source>
        <strain evidence="3 4">16CS0831-2</strain>
    </source>
</reference>
<organism evidence="2 5">
    <name type="scientific">Aliarcobacter cibarius</name>
    <dbReference type="NCBI Taxonomy" id="255507"/>
    <lineage>
        <taxon>Bacteria</taxon>
        <taxon>Pseudomonadati</taxon>
        <taxon>Campylobacterota</taxon>
        <taxon>Epsilonproteobacteria</taxon>
        <taxon>Campylobacterales</taxon>
        <taxon>Arcobacteraceae</taxon>
        <taxon>Aliarcobacter</taxon>
    </lineage>
</organism>
<dbReference type="OrthoDB" id="5343868at2"/>
<dbReference type="RefSeq" id="WP_024775813.1">
    <property type="nucleotide sequence ID" value="NZ_CP054051.1"/>
</dbReference>
<feature type="signal peptide" evidence="1">
    <location>
        <begin position="1"/>
        <end position="19"/>
    </location>
</feature>
<dbReference type="InterPro" id="IPR011990">
    <property type="entry name" value="TPR-like_helical_dom_sf"/>
</dbReference>
<dbReference type="KEGG" id="acib:ACBT_0367"/>
<dbReference type="AlphaFoldDB" id="A0A7L5JM85"/>